<organism evidence="18 19">
    <name type="scientific">Cylindrobasidium torrendii FP15055 ss-10</name>
    <dbReference type="NCBI Taxonomy" id="1314674"/>
    <lineage>
        <taxon>Eukaryota</taxon>
        <taxon>Fungi</taxon>
        <taxon>Dikarya</taxon>
        <taxon>Basidiomycota</taxon>
        <taxon>Agaricomycotina</taxon>
        <taxon>Agaricomycetes</taxon>
        <taxon>Agaricomycetidae</taxon>
        <taxon>Agaricales</taxon>
        <taxon>Marasmiineae</taxon>
        <taxon>Physalacriaceae</taxon>
        <taxon>Cylindrobasidium</taxon>
    </lineage>
</organism>
<evidence type="ECO:0000256" key="15">
    <source>
        <dbReference type="ARBA" id="ARBA00023136"/>
    </source>
</evidence>
<protein>
    <recommendedName>
        <fullName evidence="6">triacylglycerol lipase</fullName>
        <ecNumber evidence="6">3.1.1.3</ecNumber>
    </recommendedName>
    <alternativeName>
        <fullName evidence="17">Autophagy-related protein 15</fullName>
    </alternativeName>
</protein>
<dbReference type="GO" id="GO:0005775">
    <property type="term" value="C:vacuolar lumen"/>
    <property type="evidence" value="ECO:0007669"/>
    <property type="project" value="TreeGrafter"/>
</dbReference>
<evidence type="ECO:0000256" key="10">
    <source>
        <dbReference type="ARBA" id="ARBA00022963"/>
    </source>
</evidence>
<dbReference type="GO" id="GO:0034496">
    <property type="term" value="P:multivesicular body membrane disassembly"/>
    <property type="evidence" value="ECO:0007669"/>
    <property type="project" value="TreeGrafter"/>
</dbReference>
<dbReference type="Gene3D" id="3.40.50.1820">
    <property type="entry name" value="alpha/beta hydrolase"/>
    <property type="match status" value="1"/>
</dbReference>
<keyword evidence="8" id="KW-0967">Endosome</keyword>
<keyword evidence="11" id="KW-0735">Signal-anchor</keyword>
<dbReference type="InterPro" id="IPR050805">
    <property type="entry name" value="ATG15_Lipase"/>
</dbReference>
<keyword evidence="7" id="KW-0812">Transmembrane</keyword>
<dbReference type="EMBL" id="KN880569">
    <property type="protein sequence ID" value="KIY66002.1"/>
    <property type="molecule type" value="Genomic_DNA"/>
</dbReference>
<evidence type="ECO:0000256" key="8">
    <source>
        <dbReference type="ARBA" id="ARBA00022753"/>
    </source>
</evidence>
<proteinExistence type="inferred from homology"/>
<dbReference type="CDD" id="cd00519">
    <property type="entry name" value="Lipase_3"/>
    <property type="match status" value="1"/>
</dbReference>
<evidence type="ECO:0000313" key="18">
    <source>
        <dbReference type="EMBL" id="KIY66002.1"/>
    </source>
</evidence>
<dbReference type="PANTHER" id="PTHR47175">
    <property type="entry name" value="LIPASE ATG15-RELATED"/>
    <property type="match status" value="1"/>
</dbReference>
<evidence type="ECO:0000256" key="1">
    <source>
        <dbReference type="ARBA" id="ARBA00001024"/>
    </source>
</evidence>
<evidence type="ECO:0000256" key="12">
    <source>
        <dbReference type="ARBA" id="ARBA00022989"/>
    </source>
</evidence>
<sequence length="395" mass="44015">MINLIPSALQFLSTVLLWNTEPPPTPSLTFRLRHVHATSNDSRTLLNNVPAELAANTLSYALDTRPLTLHKPQSLKRFMSARLQPYSDATLWTEQLSRGPDVEKRETLLTLARMCYDSYYDPTDKNWYDLGPDWNTTFSYGWEPDADGFRGHVFVSSDESTVVVSIKGTSVPWLGGGPTIKKDKLNDNLLFSCCCARVGPTWSTVCGCYDGQNKCRQDCVEQALVEDSLFYPIGMNLYNNISYLYPDAQIWFTGHSLGGSLSTLVAQTFGVPAVAFEAPGDLMASRRLHLPSPPSTQHIVHVYNTGDPIPQGTCTGIGSTCANAGYALESHCHQGKIIKYDTVNKLGWRVNVQNHIITAMIDVLSVESEWEEGREVPPLEDEADDCVDCYQWEYV</sequence>
<dbReference type="OrthoDB" id="58570at2759"/>
<dbReference type="Proteomes" id="UP000054007">
    <property type="component" value="Unassembled WGS sequence"/>
</dbReference>
<evidence type="ECO:0000256" key="13">
    <source>
        <dbReference type="ARBA" id="ARBA00023006"/>
    </source>
</evidence>
<evidence type="ECO:0000256" key="9">
    <source>
        <dbReference type="ARBA" id="ARBA00022801"/>
    </source>
</evidence>
<evidence type="ECO:0000256" key="6">
    <source>
        <dbReference type="ARBA" id="ARBA00013279"/>
    </source>
</evidence>
<dbReference type="GO" id="GO:0034727">
    <property type="term" value="P:piecemeal microautophagy of the nucleus"/>
    <property type="evidence" value="ECO:0007669"/>
    <property type="project" value="TreeGrafter"/>
</dbReference>
<dbReference type="EC" id="3.1.1.3" evidence="6"/>
<keyword evidence="19" id="KW-1185">Reference proteome</keyword>
<accession>A0A0D7B664</accession>
<dbReference type="PANTHER" id="PTHR47175:SF2">
    <property type="entry name" value="LIPASE ATG15-RELATED"/>
    <property type="match status" value="1"/>
</dbReference>
<keyword evidence="15" id="KW-0472">Membrane</keyword>
<dbReference type="InterPro" id="IPR029058">
    <property type="entry name" value="AB_hydrolase_fold"/>
</dbReference>
<reference evidence="18 19" key="1">
    <citation type="journal article" date="2015" name="Fungal Genet. Biol.">
        <title>Evolution of novel wood decay mechanisms in Agaricales revealed by the genome sequences of Fistulina hepatica and Cylindrobasidium torrendii.</title>
        <authorList>
            <person name="Floudas D."/>
            <person name="Held B.W."/>
            <person name="Riley R."/>
            <person name="Nagy L.G."/>
            <person name="Koehler G."/>
            <person name="Ransdell A.S."/>
            <person name="Younus H."/>
            <person name="Chow J."/>
            <person name="Chiniquy J."/>
            <person name="Lipzen A."/>
            <person name="Tritt A."/>
            <person name="Sun H."/>
            <person name="Haridas S."/>
            <person name="LaButti K."/>
            <person name="Ohm R.A."/>
            <person name="Kues U."/>
            <person name="Blanchette R.A."/>
            <person name="Grigoriev I.V."/>
            <person name="Minto R.E."/>
            <person name="Hibbett D.S."/>
        </authorList>
    </citation>
    <scope>NUCLEOTIDE SEQUENCE [LARGE SCALE GENOMIC DNA]</scope>
    <source>
        <strain evidence="18 19">FP15055 ss-10</strain>
    </source>
</reference>
<dbReference type="GO" id="GO:0046461">
    <property type="term" value="P:neutral lipid catabolic process"/>
    <property type="evidence" value="ECO:0007669"/>
    <property type="project" value="TreeGrafter"/>
</dbReference>
<comment type="catalytic activity">
    <reaction evidence="1">
        <text>a triacylglycerol + H2O = a diacylglycerol + a fatty acid + H(+)</text>
        <dbReference type="Rhea" id="RHEA:12044"/>
        <dbReference type="ChEBI" id="CHEBI:15377"/>
        <dbReference type="ChEBI" id="CHEBI:15378"/>
        <dbReference type="ChEBI" id="CHEBI:17855"/>
        <dbReference type="ChEBI" id="CHEBI:18035"/>
        <dbReference type="ChEBI" id="CHEBI:28868"/>
        <dbReference type="EC" id="3.1.1.3"/>
    </reaction>
</comment>
<keyword evidence="9 18" id="KW-0378">Hydrolase</keyword>
<keyword evidence="13" id="KW-0072">Autophagy</keyword>
<evidence type="ECO:0000256" key="16">
    <source>
        <dbReference type="ARBA" id="ARBA00023180"/>
    </source>
</evidence>
<dbReference type="GO" id="GO:0032585">
    <property type="term" value="C:multivesicular body membrane"/>
    <property type="evidence" value="ECO:0007669"/>
    <property type="project" value="UniProtKB-SubCell"/>
</dbReference>
<name>A0A0D7B664_9AGAR</name>
<dbReference type="GO" id="GO:0004806">
    <property type="term" value="F:triacylglycerol lipase activity"/>
    <property type="evidence" value="ECO:0007669"/>
    <property type="project" value="UniProtKB-EC"/>
</dbReference>
<keyword evidence="12" id="KW-1133">Transmembrane helix</keyword>
<dbReference type="AlphaFoldDB" id="A0A0D7B664"/>
<comment type="subunit">
    <text evidence="5">Binds to both phosphatidylinositol (PI) and phosphatidylinositol 3,5-bisphosphate (PIP2).</text>
</comment>
<comment type="similarity">
    <text evidence="4">Belongs to the AB hydrolase superfamily. Lipase family.</text>
</comment>
<dbReference type="GO" id="GO:0004620">
    <property type="term" value="F:phospholipase activity"/>
    <property type="evidence" value="ECO:0007669"/>
    <property type="project" value="TreeGrafter"/>
</dbReference>
<evidence type="ECO:0000256" key="3">
    <source>
        <dbReference type="ARBA" id="ARBA00004343"/>
    </source>
</evidence>
<keyword evidence="10" id="KW-0442">Lipid degradation</keyword>
<dbReference type="SUPFAM" id="SSF53474">
    <property type="entry name" value="alpha/beta-Hydrolases"/>
    <property type="match status" value="1"/>
</dbReference>
<keyword evidence="14" id="KW-0443">Lipid metabolism</keyword>
<dbReference type="GO" id="GO:0006660">
    <property type="term" value="P:phosphatidylserine catabolic process"/>
    <property type="evidence" value="ECO:0007669"/>
    <property type="project" value="TreeGrafter"/>
</dbReference>
<comment type="subcellular location">
    <subcellularLocation>
        <location evidence="3">Endosome</location>
        <location evidence="3">Multivesicular body membrane</location>
        <topology evidence="3">Single-pass type II membrane protein</topology>
    </subcellularLocation>
    <subcellularLocation>
        <location evidence="2">Prevacuolar compartment membrane</location>
        <topology evidence="2">Single-pass type II membrane protein</topology>
    </subcellularLocation>
</comment>
<gene>
    <name evidence="18" type="ORF">CYLTODRAFT_355806</name>
</gene>
<dbReference type="STRING" id="1314674.A0A0D7B664"/>
<evidence type="ECO:0000256" key="14">
    <source>
        <dbReference type="ARBA" id="ARBA00023098"/>
    </source>
</evidence>
<evidence type="ECO:0000256" key="2">
    <source>
        <dbReference type="ARBA" id="ARBA00004270"/>
    </source>
</evidence>
<evidence type="ECO:0000313" key="19">
    <source>
        <dbReference type="Proteomes" id="UP000054007"/>
    </source>
</evidence>
<evidence type="ECO:0000256" key="5">
    <source>
        <dbReference type="ARBA" id="ARBA00011137"/>
    </source>
</evidence>
<evidence type="ECO:0000256" key="7">
    <source>
        <dbReference type="ARBA" id="ARBA00022692"/>
    </source>
</evidence>
<dbReference type="Pfam" id="PF26363">
    <property type="entry name" value="Phospholipase-like"/>
    <property type="match status" value="1"/>
</dbReference>
<evidence type="ECO:0000256" key="4">
    <source>
        <dbReference type="ARBA" id="ARBA00010701"/>
    </source>
</evidence>
<keyword evidence="16" id="KW-0325">Glycoprotein</keyword>
<evidence type="ECO:0000256" key="11">
    <source>
        <dbReference type="ARBA" id="ARBA00022968"/>
    </source>
</evidence>
<evidence type="ECO:0000256" key="17">
    <source>
        <dbReference type="ARBA" id="ARBA00029828"/>
    </source>
</evidence>